<organism evidence="9 10">
    <name type="scientific">Chitinophaga terrae</name>
    <name type="common">ex Kim and Jung 2007</name>
    <dbReference type="NCBI Taxonomy" id="408074"/>
    <lineage>
        <taxon>Bacteria</taxon>
        <taxon>Pseudomonadati</taxon>
        <taxon>Bacteroidota</taxon>
        <taxon>Chitinophagia</taxon>
        <taxon>Chitinophagales</taxon>
        <taxon>Chitinophagaceae</taxon>
        <taxon>Chitinophaga</taxon>
    </lineage>
</organism>
<dbReference type="EMBL" id="FNRL01000008">
    <property type="protein sequence ID" value="SEA48426.1"/>
    <property type="molecule type" value="Genomic_DNA"/>
</dbReference>
<proteinExistence type="inferred from homology"/>
<evidence type="ECO:0000256" key="3">
    <source>
        <dbReference type="ARBA" id="ARBA00023082"/>
    </source>
</evidence>
<dbReference type="InterPro" id="IPR013249">
    <property type="entry name" value="RNA_pol_sigma70_r4_t2"/>
</dbReference>
<name>A0A1H4BK00_9BACT</name>
<dbReference type="PROSITE" id="PS01063">
    <property type="entry name" value="SIGMA70_ECF"/>
    <property type="match status" value="1"/>
</dbReference>
<dbReference type="OrthoDB" id="9780326at2"/>
<protein>
    <recommendedName>
        <fullName evidence="6">RNA polymerase sigma factor</fullName>
    </recommendedName>
</protein>
<dbReference type="GO" id="GO:0016987">
    <property type="term" value="F:sigma factor activity"/>
    <property type="evidence" value="ECO:0007669"/>
    <property type="project" value="UniProtKB-KW"/>
</dbReference>
<dbReference type="AlphaFoldDB" id="A0A1H4BK00"/>
<reference evidence="10" key="1">
    <citation type="submission" date="2016-10" db="EMBL/GenBank/DDBJ databases">
        <authorList>
            <person name="Varghese N."/>
            <person name="Submissions S."/>
        </authorList>
    </citation>
    <scope>NUCLEOTIDE SEQUENCE [LARGE SCALE GENOMIC DNA]</scope>
    <source>
        <strain evidence="10">DSM 23920</strain>
    </source>
</reference>
<evidence type="ECO:0000313" key="9">
    <source>
        <dbReference type="EMBL" id="SEA48426.1"/>
    </source>
</evidence>
<evidence type="ECO:0000256" key="5">
    <source>
        <dbReference type="ARBA" id="ARBA00023163"/>
    </source>
</evidence>
<dbReference type="GO" id="GO:0003677">
    <property type="term" value="F:DNA binding"/>
    <property type="evidence" value="ECO:0007669"/>
    <property type="project" value="UniProtKB-KW"/>
</dbReference>
<dbReference type="PANTHER" id="PTHR43133:SF51">
    <property type="entry name" value="RNA POLYMERASE SIGMA FACTOR"/>
    <property type="match status" value="1"/>
</dbReference>
<keyword evidence="2 6" id="KW-0805">Transcription regulation</keyword>
<evidence type="ECO:0000259" key="8">
    <source>
        <dbReference type="Pfam" id="PF08281"/>
    </source>
</evidence>
<comment type="similarity">
    <text evidence="1 6">Belongs to the sigma-70 factor family. ECF subfamily.</text>
</comment>
<evidence type="ECO:0000256" key="4">
    <source>
        <dbReference type="ARBA" id="ARBA00023125"/>
    </source>
</evidence>
<keyword evidence="4 6" id="KW-0238">DNA-binding</keyword>
<keyword evidence="3 6" id="KW-0731">Sigma factor</keyword>
<evidence type="ECO:0000256" key="6">
    <source>
        <dbReference type="RuleBase" id="RU000716"/>
    </source>
</evidence>
<dbReference type="Pfam" id="PF04542">
    <property type="entry name" value="Sigma70_r2"/>
    <property type="match status" value="1"/>
</dbReference>
<dbReference type="InterPro" id="IPR039425">
    <property type="entry name" value="RNA_pol_sigma-70-like"/>
</dbReference>
<evidence type="ECO:0000256" key="2">
    <source>
        <dbReference type="ARBA" id="ARBA00023015"/>
    </source>
</evidence>
<dbReference type="Gene3D" id="1.10.10.10">
    <property type="entry name" value="Winged helix-like DNA-binding domain superfamily/Winged helix DNA-binding domain"/>
    <property type="match status" value="1"/>
</dbReference>
<dbReference type="SUPFAM" id="SSF88659">
    <property type="entry name" value="Sigma3 and sigma4 domains of RNA polymerase sigma factors"/>
    <property type="match status" value="1"/>
</dbReference>
<gene>
    <name evidence="9" type="ORF">SAMN05660909_02115</name>
</gene>
<dbReference type="InterPro" id="IPR014284">
    <property type="entry name" value="RNA_pol_sigma-70_dom"/>
</dbReference>
<dbReference type="STRING" id="408074.SAMN05660909_02115"/>
<dbReference type="PANTHER" id="PTHR43133">
    <property type="entry name" value="RNA POLYMERASE ECF-TYPE SIGMA FACTO"/>
    <property type="match status" value="1"/>
</dbReference>
<dbReference type="GO" id="GO:0006352">
    <property type="term" value="P:DNA-templated transcription initiation"/>
    <property type="evidence" value="ECO:0007669"/>
    <property type="project" value="InterPro"/>
</dbReference>
<dbReference type="SUPFAM" id="SSF88946">
    <property type="entry name" value="Sigma2 domain of RNA polymerase sigma factors"/>
    <property type="match status" value="1"/>
</dbReference>
<dbReference type="InterPro" id="IPR007627">
    <property type="entry name" value="RNA_pol_sigma70_r2"/>
</dbReference>
<keyword evidence="5 6" id="KW-0804">Transcription</keyword>
<dbReference type="InterPro" id="IPR013324">
    <property type="entry name" value="RNA_pol_sigma_r3/r4-like"/>
</dbReference>
<dbReference type="Pfam" id="PF08281">
    <property type="entry name" value="Sigma70_r4_2"/>
    <property type="match status" value="1"/>
</dbReference>
<evidence type="ECO:0000259" key="7">
    <source>
        <dbReference type="Pfam" id="PF04542"/>
    </source>
</evidence>
<dbReference type="NCBIfam" id="TIGR02937">
    <property type="entry name" value="sigma70-ECF"/>
    <property type="match status" value="1"/>
</dbReference>
<keyword evidence="10" id="KW-1185">Reference proteome</keyword>
<feature type="domain" description="RNA polymerase sigma-70 region 2" evidence="7">
    <location>
        <begin position="28"/>
        <end position="92"/>
    </location>
</feature>
<dbReference type="Proteomes" id="UP000199656">
    <property type="component" value="Unassembled WGS sequence"/>
</dbReference>
<dbReference type="InterPro" id="IPR013325">
    <property type="entry name" value="RNA_pol_sigma_r2"/>
</dbReference>
<evidence type="ECO:0000313" key="10">
    <source>
        <dbReference type="Proteomes" id="UP000199656"/>
    </source>
</evidence>
<dbReference type="RefSeq" id="WP_089761376.1">
    <property type="nucleotide sequence ID" value="NZ_BKAT01000011.1"/>
</dbReference>
<sequence>MIFKKAYRQEDEWLAKARQGDQRSIKQLVSHYSSFAYTIAFGVVGNHEEAEEIVQDAFLKAFNALSGFKQSSRFSTWLYKIVYRTALNKLQAIGREQRKESLNDTLYEIADNTQAWDSIQKSEREKYVQQALNQLQATDKLLVQLHYIAEKSIAEICEITGHKRSAVKMRLLRSRKQLEQALKTMLNKEISELL</sequence>
<feature type="domain" description="RNA polymerase sigma factor 70 region 4 type 2" evidence="8">
    <location>
        <begin position="127"/>
        <end position="178"/>
    </location>
</feature>
<dbReference type="Gene3D" id="1.10.1740.10">
    <property type="match status" value="1"/>
</dbReference>
<evidence type="ECO:0000256" key="1">
    <source>
        <dbReference type="ARBA" id="ARBA00010641"/>
    </source>
</evidence>
<accession>A0A1H4BK00</accession>
<dbReference type="InterPro" id="IPR000838">
    <property type="entry name" value="RNA_pol_sigma70_ECF_CS"/>
</dbReference>
<dbReference type="InterPro" id="IPR036388">
    <property type="entry name" value="WH-like_DNA-bd_sf"/>
</dbReference>